<sequence length="69" mass="7800">MASAKVFVETILKQYPVAVFSKVHCPYCTKAKTTLSTFDLKPDHYKVIELDGRNDMSEIQDYLKDITGG</sequence>
<reference evidence="2" key="1">
    <citation type="submission" date="2022-11" db="UniProtKB">
        <authorList>
            <consortium name="WormBaseParasite"/>
        </authorList>
    </citation>
    <scope>IDENTIFICATION</scope>
</reference>
<evidence type="ECO:0000313" key="1">
    <source>
        <dbReference type="Proteomes" id="UP000887576"/>
    </source>
</evidence>
<name>A0AC34R4V2_9BILA</name>
<dbReference type="Proteomes" id="UP000887576">
    <property type="component" value="Unplaced"/>
</dbReference>
<dbReference type="WBParaSite" id="JU765_v2.g3455.t1">
    <property type="protein sequence ID" value="JU765_v2.g3455.t1"/>
    <property type="gene ID" value="JU765_v2.g3455"/>
</dbReference>
<accession>A0AC34R4V2</accession>
<organism evidence="1 2">
    <name type="scientific">Panagrolaimus sp. JU765</name>
    <dbReference type="NCBI Taxonomy" id="591449"/>
    <lineage>
        <taxon>Eukaryota</taxon>
        <taxon>Metazoa</taxon>
        <taxon>Ecdysozoa</taxon>
        <taxon>Nematoda</taxon>
        <taxon>Chromadorea</taxon>
        <taxon>Rhabditida</taxon>
        <taxon>Tylenchina</taxon>
        <taxon>Panagrolaimomorpha</taxon>
        <taxon>Panagrolaimoidea</taxon>
        <taxon>Panagrolaimidae</taxon>
        <taxon>Panagrolaimus</taxon>
    </lineage>
</organism>
<proteinExistence type="predicted"/>
<protein>
    <submittedName>
        <fullName evidence="2">Glutaredoxin domain-containing protein</fullName>
    </submittedName>
</protein>
<evidence type="ECO:0000313" key="2">
    <source>
        <dbReference type="WBParaSite" id="JU765_v2.g3455.t1"/>
    </source>
</evidence>